<accession>X0JIJ7</accession>
<reference evidence="2" key="1">
    <citation type="submission" date="2011-11" db="EMBL/GenBank/DDBJ databases">
        <title>The Genome Sequence of Fusarium oxysporum II5.</title>
        <authorList>
            <consortium name="The Broad Institute Genome Sequencing Platform"/>
            <person name="Ma L.-J."/>
            <person name="Gale L.R."/>
            <person name="Schwartz D.C."/>
            <person name="Zhou S."/>
            <person name="Corby-Kistler H."/>
            <person name="Young S.K."/>
            <person name="Zeng Q."/>
            <person name="Gargeya S."/>
            <person name="Fitzgerald M."/>
            <person name="Haas B."/>
            <person name="Abouelleil A."/>
            <person name="Alvarado L."/>
            <person name="Arachchi H.M."/>
            <person name="Berlin A."/>
            <person name="Brown A."/>
            <person name="Chapman S.B."/>
            <person name="Chen Z."/>
            <person name="Dunbar C."/>
            <person name="Freedman E."/>
            <person name="Gearin G."/>
            <person name="Goldberg J."/>
            <person name="Griggs A."/>
            <person name="Gujja S."/>
            <person name="Heiman D."/>
            <person name="Howarth C."/>
            <person name="Larson L."/>
            <person name="Lui A."/>
            <person name="MacDonald P.J.P."/>
            <person name="Montmayeur A."/>
            <person name="Murphy C."/>
            <person name="Neiman D."/>
            <person name="Pearson M."/>
            <person name="Priest M."/>
            <person name="Roberts A."/>
            <person name="Saif S."/>
            <person name="Shea T."/>
            <person name="Shenoy N."/>
            <person name="Sisk P."/>
            <person name="Stolte C."/>
            <person name="Sykes S."/>
            <person name="Wortman J."/>
            <person name="Nusbaum C."/>
            <person name="Birren B."/>
        </authorList>
    </citation>
    <scope>NUCLEOTIDE SEQUENCE [LARGE SCALE GENOMIC DNA]</scope>
    <source>
        <strain evidence="2">54006</strain>
    </source>
</reference>
<dbReference type="VEuPathDB" id="FungiDB:FOIG_11185"/>
<dbReference type="AlphaFoldDB" id="X0JIJ7"/>
<gene>
    <name evidence="2" type="ORF">FOIG_11185</name>
</gene>
<sequence>MSGLEWLAVPPILESGVKAIFKAYMLNRLLLKLSMTPSRQPPELMQQLYPVILSQFQDDFAELQTIFARYKFPVTFAECSLVGEEAARPSVPWTVDSIRAVQGQIMAKLKQDMSYHRKVKFQTMDKKRVEDILSRLSKHLDSLFSSLSAAGRLQWDVEDRIYTLSKVPNKPINELLVLAQEARFQGEGAHAARYMTVATFKQAKEEYLHHMDAQRGLRPVTRYSTYLGNAILELDAASHPAARQLGKLRVPGVKEQSVMVEMFRKKDRGGLVLIQQAEVNLLCSLLSGSSPDIHPDLQVLQCLGHLTHPTDMNLYALVFALPQTSAISMPVTLQSLLLIERKTPERLPTLESRLSLAIRLTKAVWRIHHYGWFHKCLSSSNILYFPSSPGEEPEIARGFFLAGFDNMRLQTSLGLTNTASAADMTSRANFYRHPAFLGGVTDFDVVDGYAPAFDLWSLGVILCEIAMWAPVDSGKFVRSRSNTNKPEQMAQIFKARKGEELYPLSPISELAHRMGTGYERAVVNCFAAGDNAKEPRWVAENIIRSLIQSTDEQAVLRSIDTSG</sequence>
<reference evidence="2" key="2">
    <citation type="submission" date="2012-05" db="EMBL/GenBank/DDBJ databases">
        <title>The Genome Annotation of Fusarium oxysporum II5.</title>
        <authorList>
            <consortium name="The Broad Institute Genomics Platform"/>
            <person name="Ma L.-J."/>
            <person name="Corby-Kistler H."/>
            <person name="Broz K."/>
            <person name="Gale L.R."/>
            <person name="Jonkers W."/>
            <person name="O'Donnell K."/>
            <person name="Ploetz R."/>
            <person name="Steinberg C."/>
            <person name="Schwartz D.C."/>
            <person name="VanEtten H."/>
            <person name="Zhou S."/>
            <person name="Young S.K."/>
            <person name="Zeng Q."/>
            <person name="Gargeya S."/>
            <person name="Fitzgerald M."/>
            <person name="Abouelleil A."/>
            <person name="Alvarado L."/>
            <person name="Chapman S.B."/>
            <person name="Gainer-Dewar J."/>
            <person name="Goldberg J."/>
            <person name="Griggs A."/>
            <person name="Gujja S."/>
            <person name="Hansen M."/>
            <person name="Howarth C."/>
            <person name="Imamovic A."/>
            <person name="Ireland A."/>
            <person name="Larimer J."/>
            <person name="McCowan C."/>
            <person name="Murphy C."/>
            <person name="Pearson M."/>
            <person name="Poon T.W."/>
            <person name="Priest M."/>
            <person name="Roberts A."/>
            <person name="Saif S."/>
            <person name="Shea T."/>
            <person name="Sykes S."/>
            <person name="Wortman J."/>
            <person name="Nusbaum C."/>
            <person name="Birren B."/>
        </authorList>
    </citation>
    <scope>NUCLEOTIDE SEQUENCE</scope>
    <source>
        <strain evidence="2">54006</strain>
    </source>
</reference>
<protein>
    <recommendedName>
        <fullName evidence="1">Protein kinase domain-containing protein</fullName>
    </recommendedName>
</protein>
<dbReference type="RefSeq" id="XP_031058306.1">
    <property type="nucleotide sequence ID" value="XM_031211732.1"/>
</dbReference>
<evidence type="ECO:0000313" key="2">
    <source>
        <dbReference type="EMBL" id="EXL96216.1"/>
    </source>
</evidence>
<name>X0JIJ7_FUSO5</name>
<dbReference type="Gene3D" id="1.10.510.10">
    <property type="entry name" value="Transferase(Phosphotransferase) domain 1"/>
    <property type="match status" value="1"/>
</dbReference>
<dbReference type="Proteomes" id="UP000030685">
    <property type="component" value="Unassembled WGS sequence"/>
</dbReference>
<dbReference type="GO" id="GO:0005524">
    <property type="term" value="F:ATP binding"/>
    <property type="evidence" value="ECO:0007669"/>
    <property type="project" value="InterPro"/>
</dbReference>
<evidence type="ECO:0000259" key="1">
    <source>
        <dbReference type="PROSITE" id="PS50011"/>
    </source>
</evidence>
<dbReference type="InterPro" id="IPR011009">
    <property type="entry name" value="Kinase-like_dom_sf"/>
</dbReference>
<dbReference type="PROSITE" id="PS50011">
    <property type="entry name" value="PROTEIN_KINASE_DOM"/>
    <property type="match status" value="1"/>
</dbReference>
<dbReference type="PANTHER" id="PTHR37542:SF3">
    <property type="entry name" value="PRION-INHIBITION AND PROPAGATION HELO DOMAIN-CONTAINING PROTEIN"/>
    <property type="match status" value="1"/>
</dbReference>
<dbReference type="GO" id="GO:0004672">
    <property type="term" value="F:protein kinase activity"/>
    <property type="evidence" value="ECO:0007669"/>
    <property type="project" value="InterPro"/>
</dbReference>
<organism evidence="2">
    <name type="scientific">Fusarium odoratissimum (strain NRRL 54006)</name>
    <dbReference type="NCBI Taxonomy" id="1089451"/>
    <lineage>
        <taxon>Eukaryota</taxon>
        <taxon>Fungi</taxon>
        <taxon>Dikarya</taxon>
        <taxon>Ascomycota</taxon>
        <taxon>Pezizomycotina</taxon>
        <taxon>Sordariomycetes</taxon>
        <taxon>Hypocreomycetidae</taxon>
        <taxon>Hypocreales</taxon>
        <taxon>Nectriaceae</taxon>
        <taxon>Fusarium</taxon>
        <taxon>Fusarium oxysporum species complex</taxon>
        <taxon>Fusarium oxysporum f. sp. cubense (strain race 4)</taxon>
    </lineage>
</organism>
<proteinExistence type="predicted"/>
<dbReference type="GeneID" id="42036360"/>
<dbReference type="InterPro" id="IPR000719">
    <property type="entry name" value="Prot_kinase_dom"/>
</dbReference>
<dbReference type="InterPro" id="IPR038305">
    <property type="entry name" value="HeLo_sf"/>
</dbReference>
<dbReference type="Gene3D" id="1.20.120.1020">
    <property type="entry name" value="Prion-inhibition and propagation, HeLo domain"/>
    <property type="match status" value="1"/>
</dbReference>
<dbReference type="SUPFAM" id="SSF56112">
    <property type="entry name" value="Protein kinase-like (PK-like)"/>
    <property type="match status" value="1"/>
</dbReference>
<dbReference type="HOGENOM" id="CLU_484002_0_0_1"/>
<feature type="domain" description="Protein kinase" evidence="1">
    <location>
        <begin position="179"/>
        <end position="563"/>
    </location>
</feature>
<dbReference type="PANTHER" id="PTHR37542">
    <property type="entry name" value="HELO DOMAIN-CONTAINING PROTEIN-RELATED"/>
    <property type="match status" value="1"/>
</dbReference>
<dbReference type="EMBL" id="JH658291">
    <property type="protein sequence ID" value="EXL96216.1"/>
    <property type="molecule type" value="Genomic_DNA"/>
</dbReference>